<organism evidence="2">
    <name type="scientific">Sinomonas puerhi</name>
    <dbReference type="NCBI Taxonomy" id="3238584"/>
    <lineage>
        <taxon>Bacteria</taxon>
        <taxon>Bacillati</taxon>
        <taxon>Actinomycetota</taxon>
        <taxon>Actinomycetes</taxon>
        <taxon>Micrococcales</taxon>
        <taxon>Micrococcaceae</taxon>
        <taxon>Sinomonas</taxon>
    </lineage>
</organism>
<feature type="transmembrane region" description="Helical" evidence="1">
    <location>
        <begin position="149"/>
        <end position="170"/>
    </location>
</feature>
<evidence type="ECO:0000256" key="1">
    <source>
        <dbReference type="SAM" id="Phobius"/>
    </source>
</evidence>
<feature type="transmembrane region" description="Helical" evidence="1">
    <location>
        <begin position="355"/>
        <end position="376"/>
    </location>
</feature>
<feature type="transmembrane region" description="Helical" evidence="1">
    <location>
        <begin position="265"/>
        <end position="288"/>
    </location>
</feature>
<sequence>MASDNDTRSGSTTSAPPGELGLEASLADLGRAIHAVAHTSLLPRLIDAVLRHPPETFTARWLVAAGALDAAVRLLIPVVVTTVAGAWADAPLWSWAIVDLYLTADYVISTATHPRQPPIMEDFLALSRTLEQEADVRRLNRLTRRWLRLPVRVALSILLAAPILAMSMIADPRGLTSIHVGSAAMAAAVLYEFSEIVFFQFIATTRLLRSEARYSHRLSWLSPADTPGIPRMLHAWGTLAVLGGGAVVFYMLPVILLVAPGTAAFLVGLVAAMTLSGYLVTIASYVSVRSSVRAIVRHHKQRTLERLQHRIDGFGPRMDELTPPESQRLQGLMATYAAVRDAPLMPRSSEAGSHALAALAVPGIGFFLAVLAEVYAERLLTQLVP</sequence>
<reference evidence="2" key="1">
    <citation type="submission" date="2024-07" db="EMBL/GenBank/DDBJ databases">
        <authorList>
            <person name="fu j."/>
        </authorList>
    </citation>
    <scope>NUCLEOTIDE SEQUENCE</scope>
    <source>
        <strain evidence="2">P10A9</strain>
    </source>
</reference>
<dbReference type="RefSeq" id="WP_369044597.1">
    <property type="nucleotide sequence ID" value="NZ_CP163302.1"/>
</dbReference>
<evidence type="ECO:0008006" key="3">
    <source>
        <dbReference type="Google" id="ProtNLM"/>
    </source>
</evidence>
<dbReference type="AlphaFoldDB" id="A0AB39KYK7"/>
<keyword evidence="1" id="KW-0472">Membrane</keyword>
<feature type="transmembrane region" description="Helical" evidence="1">
    <location>
        <begin position="182"/>
        <end position="203"/>
    </location>
</feature>
<proteinExistence type="predicted"/>
<evidence type="ECO:0000313" key="2">
    <source>
        <dbReference type="EMBL" id="XDP43650.1"/>
    </source>
</evidence>
<protein>
    <recommendedName>
        <fullName evidence="3">ABC-2 type transport system permease protein</fullName>
    </recommendedName>
</protein>
<keyword evidence="1" id="KW-1133">Transmembrane helix</keyword>
<dbReference type="EMBL" id="CP163302">
    <property type="protein sequence ID" value="XDP43650.1"/>
    <property type="molecule type" value="Genomic_DNA"/>
</dbReference>
<dbReference type="KEGG" id="spue:AB5L97_09950"/>
<name>A0AB39KYK7_9MICC</name>
<accession>A0AB39KYK7</accession>
<gene>
    <name evidence="2" type="ORF">AB5L97_09950</name>
</gene>
<keyword evidence="1" id="KW-0812">Transmembrane</keyword>
<feature type="transmembrane region" description="Helical" evidence="1">
    <location>
        <begin position="239"/>
        <end position="259"/>
    </location>
</feature>